<dbReference type="PANTHER" id="PTHR34449:SF2">
    <property type="entry name" value="RHO TERMINATION FACTOR"/>
    <property type="match status" value="1"/>
</dbReference>
<protein>
    <submittedName>
        <fullName evidence="3">Uncharacterized protein LOC111278129 isoform X1</fullName>
    </submittedName>
</protein>
<gene>
    <name evidence="3" type="primary">LOC111278129</name>
</gene>
<dbReference type="OrthoDB" id="1931152at2759"/>
<dbReference type="GeneID" id="111278129"/>
<keyword evidence="2" id="KW-1185">Reference proteome</keyword>
<proteinExistence type="predicted"/>
<dbReference type="RefSeq" id="XP_022720370.1">
    <property type="nucleotide sequence ID" value="XM_022864635.1"/>
</dbReference>
<name>A0A6P5WW42_DURZI</name>
<reference evidence="3" key="1">
    <citation type="submission" date="2025-08" db="UniProtKB">
        <authorList>
            <consortium name="RefSeq"/>
        </authorList>
    </citation>
    <scope>IDENTIFICATION</scope>
    <source>
        <tissue evidence="3">Fruit stalk</tissue>
    </source>
</reference>
<dbReference type="Proteomes" id="UP000515121">
    <property type="component" value="Unplaced"/>
</dbReference>
<evidence type="ECO:0000313" key="3">
    <source>
        <dbReference type="RefSeq" id="XP_022720370.1"/>
    </source>
</evidence>
<feature type="compositionally biased region" description="Basic and acidic residues" evidence="1">
    <location>
        <begin position="87"/>
        <end position="99"/>
    </location>
</feature>
<dbReference type="KEGG" id="dzi:111278129"/>
<dbReference type="PANTHER" id="PTHR34449">
    <property type="entry name" value="RHO TERMINATION FACTOR"/>
    <property type="match status" value="1"/>
</dbReference>
<accession>A0A6P5WW42</accession>
<evidence type="ECO:0000256" key="1">
    <source>
        <dbReference type="SAM" id="MobiDB-lite"/>
    </source>
</evidence>
<organism evidence="2 3">
    <name type="scientific">Durio zibethinus</name>
    <name type="common">Durian</name>
    <dbReference type="NCBI Taxonomy" id="66656"/>
    <lineage>
        <taxon>Eukaryota</taxon>
        <taxon>Viridiplantae</taxon>
        <taxon>Streptophyta</taxon>
        <taxon>Embryophyta</taxon>
        <taxon>Tracheophyta</taxon>
        <taxon>Spermatophyta</taxon>
        <taxon>Magnoliopsida</taxon>
        <taxon>eudicotyledons</taxon>
        <taxon>Gunneridae</taxon>
        <taxon>Pentapetalae</taxon>
        <taxon>rosids</taxon>
        <taxon>malvids</taxon>
        <taxon>Malvales</taxon>
        <taxon>Malvaceae</taxon>
        <taxon>Helicteroideae</taxon>
        <taxon>Durio</taxon>
    </lineage>
</organism>
<sequence>MAAAVLSFQSISHLSSSFLFNKLRKPVSSPTGNKYCHKLFRFSYLSLLNLIEIADKSTPFISLQLTVSSASDGNRRGSRPRKSSASGRKDGDESKKSSDGSKAPNSSSQKEIIALFRRIQSSISEEETASAKTKTISSSKNKSIAESVLDLLHESSKNGQDTDKVGNALRWKTGVSKKRQEMGEMAAAATQDFKLSRPPSNFVKRSPIPYATAPGGKNLGQSNEVAATNEGLKLANMEKLKLPELKKLARAKGIKGYSRLKKIDGCKKLLQGISCCEVMHNFREGNT</sequence>
<evidence type="ECO:0000313" key="2">
    <source>
        <dbReference type="Proteomes" id="UP000515121"/>
    </source>
</evidence>
<dbReference type="AlphaFoldDB" id="A0A6P5WW42"/>
<feature type="region of interest" description="Disordered" evidence="1">
    <location>
        <begin position="70"/>
        <end position="108"/>
    </location>
</feature>